<reference evidence="1" key="1">
    <citation type="submission" date="2018-08" db="EMBL/GenBank/DDBJ databases">
        <title>HSV2 whole genome sequences from clinical isolates.</title>
        <authorList>
            <person name="Roychoudhury P."/>
            <person name="Greninger A.L."/>
            <person name="Jerome K.R."/>
            <person name="Johnston C."/>
            <person name="Wald A."/>
            <person name="Xie H."/>
        </authorList>
    </citation>
    <scope>NUCLEOTIDE SEQUENCE</scope>
    <source>
        <strain evidence="1">2003-24998</strain>
    </source>
</reference>
<name>A0A481TCV4_HHV2</name>
<evidence type="ECO:0000313" key="1">
    <source>
        <dbReference type="EMBL" id="QBH78351.1"/>
    </source>
</evidence>
<organism evidence="1">
    <name type="scientific">Human herpesvirus 2</name>
    <name type="common">HHV-2</name>
    <name type="synonym">Human herpes simplex virus 2</name>
    <dbReference type="NCBI Taxonomy" id="10310"/>
    <lineage>
        <taxon>Viruses</taxon>
        <taxon>Duplodnaviria</taxon>
        <taxon>Heunggongvirae</taxon>
        <taxon>Peploviricota</taxon>
        <taxon>Herviviricetes</taxon>
        <taxon>Herpesvirales</taxon>
        <taxon>Orthoherpesviridae</taxon>
        <taxon>Alphaherpesvirinae</taxon>
        <taxon>Simplexvirus</taxon>
        <taxon>Simplexvirus humanalpha2</taxon>
    </lineage>
</organism>
<organismHost>
    <name type="scientific">Homo sapiens</name>
    <name type="common">Human</name>
    <dbReference type="NCBI Taxonomy" id="9606"/>
</organismHost>
<proteinExistence type="predicted"/>
<dbReference type="EMBL" id="MH790583">
    <property type="protein sequence ID" value="QBH78351.1"/>
    <property type="molecule type" value="Genomic_DNA"/>
</dbReference>
<accession>A0A481TCV4</accession>
<protein>
    <submittedName>
        <fullName evidence="1">Uncharacterized protein</fullName>
    </submittedName>
</protein>
<sequence length="137" mass="14577">MRERPPPSSNRPSPGTAVWSRWRRGSATRRCCAWPARCARSAIASRGLPRPASCALTSPPGGGCGSFWTGVPTTRTWRRRITLSAAGTSRRIAVLRSSSSRPTRTTCTAWPCPPSFCCTGSPCFAPRTSGTSSSSAC</sequence>